<evidence type="ECO:0000256" key="6">
    <source>
        <dbReference type="ARBA" id="ARBA00039307"/>
    </source>
</evidence>
<dbReference type="PANTHER" id="PTHR12558:SF13">
    <property type="entry name" value="CELL DIVISION CYCLE PROTEIN 27 HOMOLOG"/>
    <property type="match status" value="1"/>
</dbReference>
<dbReference type="Pfam" id="PF00515">
    <property type="entry name" value="TPR_1"/>
    <property type="match status" value="1"/>
</dbReference>
<evidence type="ECO:0000256" key="1">
    <source>
        <dbReference type="ARBA" id="ARBA00004123"/>
    </source>
</evidence>
<keyword evidence="2" id="KW-0677">Repeat</keyword>
<dbReference type="SUPFAM" id="SSF48452">
    <property type="entry name" value="TPR-like"/>
    <property type="match status" value="2"/>
</dbReference>
<evidence type="ECO:0000256" key="3">
    <source>
        <dbReference type="ARBA" id="ARBA00022803"/>
    </source>
</evidence>
<dbReference type="GO" id="GO:0005737">
    <property type="term" value="C:cytoplasm"/>
    <property type="evidence" value="ECO:0007669"/>
    <property type="project" value="TreeGrafter"/>
</dbReference>
<feature type="region of interest" description="Disordered" evidence="8">
    <location>
        <begin position="420"/>
        <end position="446"/>
    </location>
</feature>
<dbReference type="GO" id="GO:0005680">
    <property type="term" value="C:anaphase-promoting complex"/>
    <property type="evidence" value="ECO:0007669"/>
    <property type="project" value="TreeGrafter"/>
</dbReference>
<dbReference type="HOGENOM" id="CLU_614350_0_0_1"/>
<dbReference type="GO" id="GO:0051301">
    <property type="term" value="P:cell division"/>
    <property type="evidence" value="ECO:0007669"/>
    <property type="project" value="TreeGrafter"/>
</dbReference>
<evidence type="ECO:0000256" key="4">
    <source>
        <dbReference type="ARBA" id="ARBA00023242"/>
    </source>
</evidence>
<dbReference type="Gene3D" id="1.25.40.10">
    <property type="entry name" value="Tetratricopeptide repeat domain"/>
    <property type="match status" value="3"/>
</dbReference>
<reference evidence="9" key="2">
    <citation type="submission" date="2015-06" db="UniProtKB">
        <authorList>
            <consortium name="EnsemblMetazoa"/>
        </authorList>
    </citation>
    <scope>IDENTIFICATION</scope>
</reference>
<dbReference type="AlphaFoldDB" id="T1H2T7"/>
<evidence type="ECO:0000256" key="8">
    <source>
        <dbReference type="SAM" id="MobiDB-lite"/>
    </source>
</evidence>
<protein>
    <recommendedName>
        <fullName evidence="6">Cell division cycle protein 27 homolog</fullName>
    </recommendedName>
</protein>
<feature type="repeat" description="TPR" evidence="7">
    <location>
        <begin position="265"/>
        <end position="298"/>
    </location>
</feature>
<evidence type="ECO:0000256" key="7">
    <source>
        <dbReference type="PROSITE-ProRule" id="PRU00339"/>
    </source>
</evidence>
<proteinExistence type="inferred from homology"/>
<feature type="repeat" description="TPR" evidence="7">
    <location>
        <begin position="197"/>
        <end position="230"/>
    </location>
</feature>
<dbReference type="InterPro" id="IPR019734">
    <property type="entry name" value="TPR_rpt"/>
</dbReference>
<dbReference type="Proteomes" id="UP000015102">
    <property type="component" value="Unassembled WGS sequence"/>
</dbReference>
<comment type="subcellular location">
    <subcellularLocation>
        <location evidence="1">Nucleus</location>
    </subcellularLocation>
</comment>
<feature type="repeat" description="TPR" evidence="7">
    <location>
        <begin position="299"/>
        <end position="332"/>
    </location>
</feature>
<feature type="compositionally biased region" description="Acidic residues" evidence="8">
    <location>
        <begin position="420"/>
        <end position="432"/>
    </location>
</feature>
<evidence type="ECO:0000256" key="5">
    <source>
        <dbReference type="ARBA" id="ARBA00038210"/>
    </source>
</evidence>
<dbReference type="OMA" id="YYELTEY"/>
<dbReference type="PROSITE" id="PS50293">
    <property type="entry name" value="TPR_REGION"/>
    <property type="match status" value="1"/>
</dbReference>
<keyword evidence="4" id="KW-0539">Nucleus</keyword>
<accession>T1H2T7</accession>
<reference evidence="10" key="1">
    <citation type="submission" date="2013-02" db="EMBL/GenBank/DDBJ databases">
        <authorList>
            <person name="Hughes D."/>
        </authorList>
    </citation>
    <scope>NUCLEOTIDE SEQUENCE</scope>
    <source>
        <strain>Durham</strain>
        <strain evidence="10">NC isolate 2 -- Noor lab</strain>
    </source>
</reference>
<dbReference type="STRING" id="36166.T1H2T7"/>
<keyword evidence="10" id="KW-1185">Reference proteome</keyword>
<dbReference type="PROSITE" id="PS50005">
    <property type="entry name" value="TPR"/>
    <property type="match status" value="3"/>
</dbReference>
<dbReference type="GO" id="GO:0007091">
    <property type="term" value="P:metaphase/anaphase transition of mitotic cell cycle"/>
    <property type="evidence" value="ECO:0007669"/>
    <property type="project" value="TreeGrafter"/>
</dbReference>
<keyword evidence="3 7" id="KW-0802">TPR repeat</keyword>
<dbReference type="GO" id="GO:0016567">
    <property type="term" value="P:protein ubiquitination"/>
    <property type="evidence" value="ECO:0007669"/>
    <property type="project" value="TreeGrafter"/>
</dbReference>
<dbReference type="EnsemblMetazoa" id="MESCA010542-RA">
    <property type="protein sequence ID" value="MESCA010542-PA"/>
    <property type="gene ID" value="MESCA010542"/>
</dbReference>
<organism evidence="9 10">
    <name type="scientific">Megaselia scalaris</name>
    <name type="common">Humpbacked fly</name>
    <name type="synonym">Phora scalaris</name>
    <dbReference type="NCBI Taxonomy" id="36166"/>
    <lineage>
        <taxon>Eukaryota</taxon>
        <taxon>Metazoa</taxon>
        <taxon>Ecdysozoa</taxon>
        <taxon>Arthropoda</taxon>
        <taxon>Hexapoda</taxon>
        <taxon>Insecta</taxon>
        <taxon>Pterygota</taxon>
        <taxon>Neoptera</taxon>
        <taxon>Endopterygota</taxon>
        <taxon>Diptera</taxon>
        <taxon>Brachycera</taxon>
        <taxon>Muscomorpha</taxon>
        <taxon>Platypezoidea</taxon>
        <taxon>Phoridae</taxon>
        <taxon>Megaseliini</taxon>
        <taxon>Megaselia</taxon>
    </lineage>
</organism>
<dbReference type="SMART" id="SM00028">
    <property type="entry name" value="TPR"/>
    <property type="match status" value="6"/>
</dbReference>
<evidence type="ECO:0000256" key="2">
    <source>
        <dbReference type="ARBA" id="ARBA00022737"/>
    </source>
</evidence>
<evidence type="ECO:0000313" key="10">
    <source>
        <dbReference type="Proteomes" id="UP000015102"/>
    </source>
</evidence>
<dbReference type="FunFam" id="1.25.40.10:FF:000018">
    <property type="entry name" value="Cell division cycle protein 27 homolog B"/>
    <property type="match status" value="1"/>
</dbReference>
<sequence>MLEWEVKTFEGPPDFCSTPIASRRSKLRITKLNLNEVIDKDKKNEKDTLKEKIETITSTNDSKVLLNNSLNTAQTMAHHVLSLRKQSADGLMSLLRELGQGFQLLSQYKCKEAIECLETSIPAHQLNTSWVQSLIGLAYYELTEYEKSCVIFRKIHEQDPKRLEHMEIFSSCLWHLQKETEISCLAQDLIAQDKTSPVTWCVAGNCFSLHREHDTAIKFFKRAVQVDPEFVYSYTLLGHELVLTEELDKAMSSFRTAMMKNSRHYNAWFGMGTIYSKQEKYDLAEIHFKQAFRLNPRNSVILVHIGAMQFFQQKKEKAFETLSKAVTLDPKNPLAKFHRATLFLALSKYSEALKELEELKEIDLKNLYWATDLDPKGANNQVKDVFDNGNNDDSQLSSDAADLGITSSVAAEVSSRAEFGELEQISEEEEESVFNSGEFEGNYESD</sequence>
<comment type="similarity">
    <text evidence="5">Belongs to the APC3/CDC27 family.</text>
</comment>
<dbReference type="GO" id="GO:0031145">
    <property type="term" value="P:anaphase-promoting complex-dependent catabolic process"/>
    <property type="evidence" value="ECO:0007669"/>
    <property type="project" value="TreeGrafter"/>
</dbReference>
<dbReference type="Pfam" id="PF13174">
    <property type="entry name" value="TPR_6"/>
    <property type="match status" value="1"/>
</dbReference>
<evidence type="ECO:0000313" key="9">
    <source>
        <dbReference type="EnsemblMetazoa" id="MESCA010542-PA"/>
    </source>
</evidence>
<dbReference type="InterPro" id="IPR011990">
    <property type="entry name" value="TPR-like_helical_dom_sf"/>
</dbReference>
<name>T1H2T7_MEGSC</name>
<dbReference type="EMBL" id="CAQQ02375959">
    <property type="status" value="NOT_ANNOTATED_CDS"/>
    <property type="molecule type" value="Genomic_DNA"/>
</dbReference>
<dbReference type="PANTHER" id="PTHR12558">
    <property type="entry name" value="CELL DIVISION CYCLE 16,23,27"/>
    <property type="match status" value="1"/>
</dbReference>